<evidence type="ECO:0000313" key="8">
    <source>
        <dbReference type="Proteomes" id="UP000322234"/>
    </source>
</evidence>
<evidence type="ECO:0000256" key="3">
    <source>
        <dbReference type="ARBA" id="ARBA00022989"/>
    </source>
</evidence>
<evidence type="ECO:0008006" key="9">
    <source>
        <dbReference type="Google" id="ProtNLM"/>
    </source>
</evidence>
<dbReference type="Proteomes" id="UP000322234">
    <property type="component" value="Unassembled WGS sequence"/>
</dbReference>
<keyword evidence="4 6" id="KW-0472">Membrane</keyword>
<evidence type="ECO:0000256" key="1">
    <source>
        <dbReference type="ARBA" id="ARBA00004141"/>
    </source>
</evidence>
<evidence type="ECO:0000313" key="7">
    <source>
        <dbReference type="EMBL" id="MXQ95082.1"/>
    </source>
</evidence>
<dbReference type="Pfam" id="PF04178">
    <property type="entry name" value="Got1"/>
    <property type="match status" value="1"/>
</dbReference>
<dbReference type="GO" id="GO:0007204">
    <property type="term" value="P:positive regulation of cytosolic calcium ion concentration"/>
    <property type="evidence" value="ECO:0007669"/>
    <property type="project" value="TreeGrafter"/>
</dbReference>
<dbReference type="Pfam" id="PF15152">
    <property type="entry name" value="Kisspeptin"/>
    <property type="match status" value="1"/>
</dbReference>
<organism evidence="7 8">
    <name type="scientific">Bos mutus</name>
    <name type="common">wild yak</name>
    <dbReference type="NCBI Taxonomy" id="72004"/>
    <lineage>
        <taxon>Eukaryota</taxon>
        <taxon>Metazoa</taxon>
        <taxon>Chordata</taxon>
        <taxon>Craniata</taxon>
        <taxon>Vertebrata</taxon>
        <taxon>Euteleostomi</taxon>
        <taxon>Mammalia</taxon>
        <taxon>Eutheria</taxon>
        <taxon>Laurasiatheria</taxon>
        <taxon>Artiodactyla</taxon>
        <taxon>Ruminantia</taxon>
        <taxon>Pecora</taxon>
        <taxon>Bovidae</taxon>
        <taxon>Bovinae</taxon>
        <taxon>Bos</taxon>
    </lineage>
</organism>
<gene>
    <name evidence="7" type="ORF">E5288_WYG010476</name>
</gene>
<keyword evidence="8" id="KW-1185">Reference proteome</keyword>
<comment type="caution">
    <text evidence="7">The sequence shown here is derived from an EMBL/GenBank/DDBJ whole genome shotgun (WGS) entry which is preliminary data.</text>
</comment>
<keyword evidence="3 6" id="KW-1133">Transmembrane helix</keyword>
<feature type="transmembrane region" description="Helical" evidence="6">
    <location>
        <begin position="34"/>
        <end position="54"/>
    </location>
</feature>
<accession>A0A6B0RZM9</accession>
<dbReference type="AlphaFoldDB" id="A0A6B0RZM9"/>
<comment type="subcellular location">
    <subcellularLocation>
        <location evidence="1">Membrane</location>
        <topology evidence="1">Multi-pass membrane protein</topology>
    </subcellularLocation>
</comment>
<dbReference type="InterPro" id="IPR007305">
    <property type="entry name" value="Vesicle_transpt_Got1/SFT2"/>
</dbReference>
<dbReference type="InterPro" id="IPR020207">
    <property type="entry name" value="Metastasis-suppressor_KiSS-1"/>
</dbReference>
<dbReference type="GO" id="GO:0005737">
    <property type="term" value="C:cytoplasm"/>
    <property type="evidence" value="ECO:0007669"/>
    <property type="project" value="UniProtKB-ARBA"/>
</dbReference>
<keyword evidence="2 6" id="KW-0812">Transmembrane</keyword>
<name>A0A6B0RZM9_9CETA</name>
<sequence length="213" mass="23328">MEAKVPEIGVGTTGFGIFFILFGMLLYFDSVLLAFGNLLFLTGLSLIIGLRRTFSFFFQRHKFKGTSFFLGGVVIVLLRWPLLGMCLETYGFFSLFRETLEKVAPMENPRTTGSQLGPATLRAPWEQSPQCVAGKPEVAGPRPRGAALCPPESSAGPQRLGPCAPRNRLIPSPRGAVLVQREKDVSAYNWNSFGLRYGRRQAALPGSRSAARG</sequence>
<reference evidence="7" key="1">
    <citation type="submission" date="2019-10" db="EMBL/GenBank/DDBJ databases">
        <title>The sequence and de novo assembly of the wild yak genome.</title>
        <authorList>
            <person name="Liu Y."/>
        </authorList>
    </citation>
    <scope>NUCLEOTIDE SEQUENCE [LARGE SCALE GENOMIC DNA]</scope>
    <source>
        <strain evidence="7">WY2019</strain>
    </source>
</reference>
<feature type="region of interest" description="Disordered" evidence="5">
    <location>
        <begin position="142"/>
        <end position="162"/>
    </location>
</feature>
<protein>
    <recommendedName>
        <fullName evidence="9">Metastasis-suppressor KiSS-1</fullName>
    </recommendedName>
</protein>
<evidence type="ECO:0000256" key="2">
    <source>
        <dbReference type="ARBA" id="ARBA00022692"/>
    </source>
</evidence>
<dbReference type="GO" id="GO:0007186">
    <property type="term" value="P:G protein-coupled receptor signaling pathway"/>
    <property type="evidence" value="ECO:0007669"/>
    <property type="project" value="TreeGrafter"/>
</dbReference>
<proteinExistence type="predicted"/>
<dbReference type="GO" id="GO:0016192">
    <property type="term" value="P:vesicle-mediated transport"/>
    <property type="evidence" value="ECO:0007669"/>
    <property type="project" value="InterPro"/>
</dbReference>
<dbReference type="GO" id="GO:0031773">
    <property type="term" value="F:kisspeptin receptor binding"/>
    <property type="evidence" value="ECO:0007669"/>
    <property type="project" value="TreeGrafter"/>
</dbReference>
<feature type="transmembrane region" description="Helical" evidence="6">
    <location>
        <begin position="66"/>
        <end position="83"/>
    </location>
</feature>
<dbReference type="EMBL" id="VBQZ03000126">
    <property type="protein sequence ID" value="MXQ95082.1"/>
    <property type="molecule type" value="Genomic_DNA"/>
</dbReference>
<evidence type="ECO:0000256" key="5">
    <source>
        <dbReference type="SAM" id="MobiDB-lite"/>
    </source>
</evidence>
<dbReference type="PANTHER" id="PTHR16955">
    <property type="entry name" value="METASTASIS-SUPPRESSOR KISS-1"/>
    <property type="match status" value="1"/>
</dbReference>
<feature type="transmembrane region" description="Helical" evidence="6">
    <location>
        <begin position="7"/>
        <end position="28"/>
    </location>
</feature>
<evidence type="ECO:0000256" key="4">
    <source>
        <dbReference type="ARBA" id="ARBA00023136"/>
    </source>
</evidence>
<dbReference type="GO" id="GO:0016020">
    <property type="term" value="C:membrane"/>
    <property type="evidence" value="ECO:0007669"/>
    <property type="project" value="UniProtKB-SubCell"/>
</dbReference>
<dbReference type="PANTHER" id="PTHR16955:SF6">
    <property type="entry name" value="METASTASIS-SUPPRESSOR KISS-1"/>
    <property type="match status" value="1"/>
</dbReference>
<evidence type="ECO:0000256" key="6">
    <source>
        <dbReference type="SAM" id="Phobius"/>
    </source>
</evidence>
<dbReference type="GO" id="GO:0012505">
    <property type="term" value="C:endomembrane system"/>
    <property type="evidence" value="ECO:0007669"/>
    <property type="project" value="UniProtKB-ARBA"/>
</dbReference>